<proteinExistence type="predicted"/>
<sequence length="218" mass="21787">MSESKTMGSGRPGVDRRTIVKGAAWSIPVVAAAAAMPLASASTPGCPTCIKAGFPIIGGIISGAWTSQALVAGNKGTIAFPSIFGLDATQCGISFTNIFQPAFTYIVTQATLTMSDGNTYNSAVGLGAGAGNISTVGAMPGAFVFTNVSLPNGGAIGGLGNYTDVPTKLTVTVQTTLQYGIGLSIQCPMVLTWNLHGVATGLVAFGAGTVNFTGTATV</sequence>
<accession>A0A0F0LK21</accession>
<reference evidence="1 2" key="1">
    <citation type="submission" date="2015-02" db="EMBL/GenBank/DDBJ databases">
        <title>Draft genome sequences of ten Microbacterium spp. with emphasis on heavy metal contaminated environments.</title>
        <authorList>
            <person name="Corretto E."/>
        </authorList>
    </citation>
    <scope>NUCLEOTIDE SEQUENCE [LARGE SCALE GENOMIC DNA]</scope>
    <source>
        <strain evidence="1 2">ARN176</strain>
    </source>
</reference>
<protein>
    <submittedName>
        <fullName evidence="1">Uncharacterized protein</fullName>
    </submittedName>
</protein>
<gene>
    <name evidence="1" type="ORF">RS86_03152</name>
</gene>
<organism evidence="1 2">
    <name type="scientific">Microbacterium azadirachtae</name>
    <dbReference type="NCBI Taxonomy" id="582680"/>
    <lineage>
        <taxon>Bacteria</taxon>
        <taxon>Bacillati</taxon>
        <taxon>Actinomycetota</taxon>
        <taxon>Actinomycetes</taxon>
        <taxon>Micrococcales</taxon>
        <taxon>Microbacteriaceae</taxon>
        <taxon>Microbacterium</taxon>
    </lineage>
</organism>
<name>A0A0F0LK21_9MICO</name>
<dbReference type="Proteomes" id="UP000033740">
    <property type="component" value="Unassembled WGS sequence"/>
</dbReference>
<comment type="caution">
    <text evidence="1">The sequence shown here is derived from an EMBL/GenBank/DDBJ whole genome shotgun (WGS) entry which is preliminary data.</text>
</comment>
<dbReference type="RefSeq" id="WP_045273185.1">
    <property type="nucleotide sequence ID" value="NZ_JYIX01000038.1"/>
</dbReference>
<keyword evidence="2" id="KW-1185">Reference proteome</keyword>
<evidence type="ECO:0000313" key="1">
    <source>
        <dbReference type="EMBL" id="KJL31871.1"/>
    </source>
</evidence>
<dbReference type="PATRIC" id="fig|582680.6.peg.3230"/>
<dbReference type="EMBL" id="JYIX01000038">
    <property type="protein sequence ID" value="KJL31871.1"/>
    <property type="molecule type" value="Genomic_DNA"/>
</dbReference>
<dbReference type="AlphaFoldDB" id="A0A0F0LK21"/>
<dbReference type="PROSITE" id="PS51318">
    <property type="entry name" value="TAT"/>
    <property type="match status" value="1"/>
</dbReference>
<dbReference type="InterPro" id="IPR006311">
    <property type="entry name" value="TAT_signal"/>
</dbReference>
<evidence type="ECO:0000313" key="2">
    <source>
        <dbReference type="Proteomes" id="UP000033740"/>
    </source>
</evidence>
<dbReference type="STRING" id="582680.RS86_03152"/>